<dbReference type="Pfam" id="PF11222">
    <property type="entry name" value="DUF3017"/>
    <property type="match status" value="1"/>
</dbReference>
<comment type="caution">
    <text evidence="3">The sequence shown here is derived from an EMBL/GenBank/DDBJ whole genome shotgun (WGS) entry which is preliminary data.</text>
</comment>
<reference evidence="4 5" key="2">
    <citation type="submission" date="2012-08" db="EMBL/GenBank/DDBJ databases">
        <title>The Genome Sequence of Turicella otitidis ATCC 51513.</title>
        <authorList>
            <consortium name="The Broad Institute Genome Sequencing Platform"/>
            <person name="Earl A."/>
            <person name="Ward D."/>
            <person name="Feldgarden M."/>
            <person name="Gevers D."/>
            <person name="Huys G."/>
            <person name="Walker B."/>
            <person name="Young S.K."/>
            <person name="Zeng Q."/>
            <person name="Gargeya S."/>
            <person name="Fitzgerald M."/>
            <person name="Haas B."/>
            <person name="Abouelleil A."/>
            <person name="Alvarado L."/>
            <person name="Arachchi H.M."/>
            <person name="Berlin A.M."/>
            <person name="Chapman S.B."/>
            <person name="Goldberg J."/>
            <person name="Griggs A."/>
            <person name="Gujja S."/>
            <person name="Hansen M."/>
            <person name="Howarth C."/>
            <person name="Imamovic A."/>
            <person name="Larimer J."/>
            <person name="McCowen C."/>
            <person name="Montmayeur A."/>
            <person name="Murphy C."/>
            <person name="Neiman D."/>
            <person name="Pearson M."/>
            <person name="Priest M."/>
            <person name="Roberts A."/>
            <person name="Saif S."/>
            <person name="Shea T."/>
            <person name="Sisk P."/>
            <person name="Sykes S."/>
            <person name="Wortman J."/>
            <person name="Nusbaum C."/>
            <person name="Birren B."/>
        </authorList>
    </citation>
    <scope>NUCLEOTIDE SEQUENCE [LARGE SCALE GENOMIC DNA]</scope>
    <source>
        <strain evidence="4 5">ATCC 51513</strain>
    </source>
</reference>
<evidence type="ECO:0000313" key="3">
    <source>
        <dbReference type="EMBL" id="CCI83715.1"/>
    </source>
</evidence>
<feature type="transmembrane region" description="Helical" evidence="2">
    <location>
        <begin position="91"/>
        <end position="110"/>
    </location>
</feature>
<reference evidence="3 6" key="1">
    <citation type="journal article" date="2012" name="J. Bacteriol.">
        <title>Draft Genome Sequence of Turicella otitidis ATCC 51513, Isolated from Middle Ear Fluid from a Child with Otitis Media.</title>
        <authorList>
            <person name="Brinkrolf K."/>
            <person name="Schneider J."/>
            <person name="Knecht M."/>
            <person name="Ruckert C."/>
            <person name="Tauch A."/>
        </authorList>
    </citation>
    <scope>NUCLEOTIDE SEQUENCE [LARGE SCALE GENOMIC DNA]</scope>
    <source>
        <strain evidence="3 6">ATCC 51513</strain>
    </source>
</reference>
<evidence type="ECO:0000313" key="5">
    <source>
        <dbReference type="Proteomes" id="UP000006078"/>
    </source>
</evidence>
<dbReference type="EMBL" id="AHAE01000054">
    <property type="protein sequence ID" value="EJZ81875.1"/>
    <property type="molecule type" value="Genomic_DNA"/>
</dbReference>
<sequence length="115" mass="12047">MPHTPTPPASHGEAMANPHSGDRRSRLPLWGQRVLGAAFLALVAASAVFAVSEHWRRATVALGVAMLWLAGCRITCDDRVIGFFSVRSRRFDAGFCGAVGAAMVALAASVDALGS</sequence>
<dbReference type="OrthoDB" id="4411540at2"/>
<gene>
    <name evidence="3" type="ORF">BN46_0987</name>
    <name evidence="4" type="ORF">HMPREF9719_01195</name>
</gene>
<dbReference type="RefSeq" id="WP_004601085.1">
    <property type="nucleotide sequence ID" value="NZ_HF541867.1"/>
</dbReference>
<keyword evidence="5" id="KW-1185">Reference proteome</keyword>
<evidence type="ECO:0000256" key="2">
    <source>
        <dbReference type="SAM" id="Phobius"/>
    </source>
</evidence>
<dbReference type="EMBL" id="CAJZ01000136">
    <property type="protein sequence ID" value="CCI83715.1"/>
    <property type="molecule type" value="Genomic_DNA"/>
</dbReference>
<dbReference type="InterPro" id="IPR021385">
    <property type="entry name" value="DUF3017"/>
</dbReference>
<accession>I7KJM7</accession>
<protein>
    <submittedName>
        <fullName evidence="3">Putative membrane protein</fullName>
    </submittedName>
</protein>
<organism evidence="3 6">
    <name type="scientific">Corynebacterium otitidis ATCC 51513</name>
    <dbReference type="NCBI Taxonomy" id="883169"/>
    <lineage>
        <taxon>Bacteria</taxon>
        <taxon>Bacillati</taxon>
        <taxon>Actinomycetota</taxon>
        <taxon>Actinomycetes</taxon>
        <taxon>Mycobacteriales</taxon>
        <taxon>Corynebacteriaceae</taxon>
        <taxon>Corynebacterium</taxon>
    </lineage>
</organism>
<feature type="transmembrane region" description="Helical" evidence="2">
    <location>
        <begin position="34"/>
        <end position="52"/>
    </location>
</feature>
<dbReference type="AlphaFoldDB" id="I7KJM7"/>
<dbReference type="HOGENOM" id="CLU_152435_0_0_11"/>
<dbReference type="Proteomes" id="UP000011016">
    <property type="component" value="Unassembled WGS sequence"/>
</dbReference>
<evidence type="ECO:0000256" key="1">
    <source>
        <dbReference type="SAM" id="MobiDB-lite"/>
    </source>
</evidence>
<proteinExistence type="predicted"/>
<name>I7KJM7_9CORY</name>
<dbReference type="eggNOG" id="ENOG5033CNM">
    <property type="taxonomic scope" value="Bacteria"/>
</dbReference>
<dbReference type="STRING" id="29321.AAV33_07475"/>
<feature type="region of interest" description="Disordered" evidence="1">
    <location>
        <begin position="1"/>
        <end position="24"/>
    </location>
</feature>
<keyword evidence="2" id="KW-1133">Transmembrane helix</keyword>
<evidence type="ECO:0000313" key="6">
    <source>
        <dbReference type="Proteomes" id="UP000011016"/>
    </source>
</evidence>
<dbReference type="Proteomes" id="UP000006078">
    <property type="component" value="Unassembled WGS sequence"/>
</dbReference>
<evidence type="ECO:0000313" key="4">
    <source>
        <dbReference type="EMBL" id="EJZ81875.1"/>
    </source>
</evidence>
<keyword evidence="2" id="KW-0812">Transmembrane</keyword>
<keyword evidence="2" id="KW-0472">Membrane</keyword>